<dbReference type="NCBIfam" id="TIGR00847">
    <property type="entry name" value="ccoS"/>
    <property type="match status" value="1"/>
</dbReference>
<evidence type="ECO:0000256" key="2">
    <source>
        <dbReference type="SAM" id="Phobius"/>
    </source>
</evidence>
<protein>
    <submittedName>
        <fullName evidence="3">Cbb3-type cytochrome oxidase assembly protein CcoS</fullName>
    </submittedName>
</protein>
<dbReference type="InterPro" id="IPR004714">
    <property type="entry name" value="Cyt_oxidase_maturation_cbb3"/>
</dbReference>
<name>A0A7M1S5W6_9BACT</name>
<dbReference type="Proteomes" id="UP000595074">
    <property type="component" value="Chromosome"/>
</dbReference>
<feature type="region of interest" description="Disordered" evidence="1">
    <location>
        <begin position="58"/>
        <end position="80"/>
    </location>
</feature>
<sequence>MSENVIIVMIGISTLLGATGLVALLWGVRTGQFDDQSKFIDAARFDNEEELRDAVMMEEKKKARQKKKEDEKKKKYMPVD</sequence>
<evidence type="ECO:0000313" key="4">
    <source>
        <dbReference type="Proteomes" id="UP000595074"/>
    </source>
</evidence>
<dbReference type="Pfam" id="PF03597">
    <property type="entry name" value="FixS"/>
    <property type="match status" value="1"/>
</dbReference>
<dbReference type="AlphaFoldDB" id="A0A7M1S5W6"/>
<feature type="compositionally biased region" description="Basic and acidic residues" evidence="1">
    <location>
        <begin position="58"/>
        <end position="73"/>
    </location>
</feature>
<keyword evidence="2" id="KW-0812">Transmembrane</keyword>
<keyword evidence="2" id="KW-0472">Membrane</keyword>
<reference evidence="3 4" key="1">
    <citation type="submission" date="2020-10" db="EMBL/GenBank/DDBJ databases">
        <title>The genome of sulfurovum sp.</title>
        <authorList>
            <person name="Xie S."/>
            <person name="Shao Z."/>
            <person name="Jiang L."/>
        </authorList>
    </citation>
    <scope>NUCLEOTIDE SEQUENCE [LARGE SCALE GENOMIC DNA]</scope>
    <source>
        <strain evidence="3 4">ST-419</strain>
    </source>
</reference>
<dbReference type="KEGG" id="sinu:IMZ28_02475"/>
<proteinExistence type="predicted"/>
<feature type="transmembrane region" description="Helical" evidence="2">
    <location>
        <begin position="6"/>
        <end position="28"/>
    </location>
</feature>
<organism evidence="3 4">
    <name type="scientific">Sulfurovum indicum</name>
    <dbReference type="NCBI Taxonomy" id="2779528"/>
    <lineage>
        <taxon>Bacteria</taxon>
        <taxon>Pseudomonadati</taxon>
        <taxon>Campylobacterota</taxon>
        <taxon>Epsilonproteobacteria</taxon>
        <taxon>Campylobacterales</taxon>
        <taxon>Sulfurovaceae</taxon>
        <taxon>Sulfurovum</taxon>
    </lineage>
</organism>
<dbReference type="RefSeq" id="WP_197549106.1">
    <property type="nucleotide sequence ID" value="NZ_CP063164.1"/>
</dbReference>
<keyword evidence="2" id="KW-1133">Transmembrane helix</keyword>
<dbReference type="EMBL" id="CP063164">
    <property type="protein sequence ID" value="QOR62361.1"/>
    <property type="molecule type" value="Genomic_DNA"/>
</dbReference>
<evidence type="ECO:0000313" key="3">
    <source>
        <dbReference type="EMBL" id="QOR62361.1"/>
    </source>
</evidence>
<evidence type="ECO:0000256" key="1">
    <source>
        <dbReference type="SAM" id="MobiDB-lite"/>
    </source>
</evidence>
<accession>A0A7M1S5W6</accession>
<keyword evidence="4" id="KW-1185">Reference proteome</keyword>
<gene>
    <name evidence="3" type="primary">ccoS</name>
    <name evidence="3" type="ORF">IMZ28_02475</name>
</gene>